<gene>
    <name evidence="1" type="ORF">LCGC14_2955990</name>
</gene>
<organism evidence="1">
    <name type="scientific">marine sediment metagenome</name>
    <dbReference type="NCBI Taxonomy" id="412755"/>
    <lineage>
        <taxon>unclassified sequences</taxon>
        <taxon>metagenomes</taxon>
        <taxon>ecological metagenomes</taxon>
    </lineage>
</organism>
<dbReference type="AlphaFoldDB" id="A0A0F8Y101"/>
<dbReference type="EMBL" id="LAZR01059705">
    <property type="protein sequence ID" value="KKK67250.1"/>
    <property type="molecule type" value="Genomic_DNA"/>
</dbReference>
<feature type="non-terminal residue" evidence="1">
    <location>
        <position position="1"/>
    </location>
</feature>
<protein>
    <submittedName>
        <fullName evidence="1">Uncharacterized protein</fullName>
    </submittedName>
</protein>
<proteinExistence type="predicted"/>
<sequence length="41" mass="4677">KRPVTIERYFDAARDTGFAVATQRFSTRYLRSAAIARIVTT</sequence>
<accession>A0A0F8Y101</accession>
<reference evidence="1" key="1">
    <citation type="journal article" date="2015" name="Nature">
        <title>Complex archaea that bridge the gap between prokaryotes and eukaryotes.</title>
        <authorList>
            <person name="Spang A."/>
            <person name="Saw J.H."/>
            <person name="Jorgensen S.L."/>
            <person name="Zaremba-Niedzwiedzka K."/>
            <person name="Martijn J."/>
            <person name="Lind A.E."/>
            <person name="van Eijk R."/>
            <person name="Schleper C."/>
            <person name="Guy L."/>
            <person name="Ettema T.J."/>
        </authorList>
    </citation>
    <scope>NUCLEOTIDE SEQUENCE</scope>
</reference>
<evidence type="ECO:0000313" key="1">
    <source>
        <dbReference type="EMBL" id="KKK67250.1"/>
    </source>
</evidence>
<name>A0A0F8Y101_9ZZZZ</name>
<comment type="caution">
    <text evidence="1">The sequence shown here is derived from an EMBL/GenBank/DDBJ whole genome shotgun (WGS) entry which is preliminary data.</text>
</comment>